<dbReference type="EMBL" id="CP141615">
    <property type="protein sequence ID" value="WRP17121.1"/>
    <property type="molecule type" value="Genomic_DNA"/>
</dbReference>
<dbReference type="InterPro" id="IPR020591">
    <property type="entry name" value="Chromosome_initiator_DnaA-like"/>
</dbReference>
<dbReference type="Pfam" id="PF00308">
    <property type="entry name" value="Bac_DnaA"/>
    <property type="match status" value="1"/>
</dbReference>
<evidence type="ECO:0000256" key="1">
    <source>
        <dbReference type="ARBA" id="ARBA00006583"/>
    </source>
</evidence>
<feature type="binding site" evidence="8">
    <location>
        <position position="167"/>
    </location>
    <ligand>
        <name>ATP</name>
        <dbReference type="ChEBI" id="CHEBI:30616"/>
    </ligand>
</feature>
<dbReference type="Pfam" id="PF08299">
    <property type="entry name" value="Bac_DnaA_C"/>
    <property type="match status" value="1"/>
</dbReference>
<reference evidence="15 16" key="1">
    <citation type="journal article" date="2024" name="Front. Microbiol.">
        <title>Novel thermophilic genera Geochorda gen. nov. and Carboxydochorda gen. nov. from the deep terrestrial subsurface reveal the ecophysiological diversity in the class Limnochordia.</title>
        <authorList>
            <person name="Karnachuk O.V."/>
            <person name="Lukina A.P."/>
            <person name="Avakyan M.R."/>
            <person name="Kadnikov V.V."/>
            <person name="Begmatov S."/>
            <person name="Beletsky A.V."/>
            <person name="Vlasova K.G."/>
            <person name="Novikov A.A."/>
            <person name="Shcherbakova V.A."/>
            <person name="Mardanov A.V."/>
            <person name="Ravin N.V."/>
        </authorList>
    </citation>
    <scope>NUCLEOTIDE SEQUENCE [LARGE SCALE GENOMIC DNA]</scope>
    <source>
        <strain evidence="15 16">L945</strain>
    </source>
</reference>
<dbReference type="InterPro" id="IPR010921">
    <property type="entry name" value="Trp_repressor/repl_initiator"/>
</dbReference>
<dbReference type="Pfam" id="PF11638">
    <property type="entry name" value="DnaA_N"/>
    <property type="match status" value="1"/>
</dbReference>
<feature type="region of interest" description="Domain IV, binds dsDNA" evidence="8">
    <location>
        <begin position="340"/>
        <end position="460"/>
    </location>
</feature>
<dbReference type="InterPro" id="IPR018312">
    <property type="entry name" value="Chromosome_initiator_DnaA_CS"/>
</dbReference>
<dbReference type="SUPFAM" id="SSF52540">
    <property type="entry name" value="P-loop containing nucleoside triphosphate hydrolases"/>
    <property type="match status" value="1"/>
</dbReference>
<comment type="subunit">
    <text evidence="8">Oligomerizes as a right-handed, spiral filament on DNA at oriC.</text>
</comment>
<evidence type="ECO:0000256" key="4">
    <source>
        <dbReference type="ARBA" id="ARBA00022741"/>
    </source>
</evidence>
<dbReference type="Proteomes" id="UP001332192">
    <property type="component" value="Chromosome"/>
</dbReference>
<dbReference type="PANTHER" id="PTHR30050:SF2">
    <property type="entry name" value="CHROMOSOMAL REPLICATION INITIATOR PROTEIN DNAA"/>
    <property type="match status" value="1"/>
</dbReference>
<sequence>MQSWSELWNATVSMLREREGMSPGFDTWLRASRPVGLDGETLVVEVPDPFTRDWVRARYGPAMEALLTGLAGHPCSVVLVAPGEPTPSRARPFPSSDQPQRGAPPAPDVAADEDPSHPTGPGGLNPRYTFDTFVVGASNRFAYSACQGVLSNPGGPYNPLFLYGGVGLGKTHLMQAVAHEFLRQRSHLRVLYITTETFTNDLVDSLQRRSMPEFRSRYRSLDVLLLDDVHFAAGKESTQEEFFHTFNALYEAGRQIILSSDRPPVEIPKLEERLRSRFAWGLLADIQPPDFETRLAILRKRCETSGTPVPDEVLHYIAESIQSNIRVLEGALRKVVTAARLSGAPATLDLAAEVLRDLTESQRRPLTIDRIQAVVAQHFGIEPEELRGKSRTRDVAFARQIAMFLARELTQASLPHIGDQFGGRDHSTVLHAIERVQAAMRADGAVNDLIRHLRQRLSRT</sequence>
<evidence type="ECO:0000256" key="7">
    <source>
        <dbReference type="ARBA" id="ARBA00023125"/>
    </source>
</evidence>
<dbReference type="InterPro" id="IPR027417">
    <property type="entry name" value="P-loop_NTPase"/>
</dbReference>
<evidence type="ECO:0000259" key="13">
    <source>
        <dbReference type="SMART" id="SM00382"/>
    </source>
</evidence>
<comment type="subcellular location">
    <subcellularLocation>
        <location evidence="8">Cytoplasm</location>
    </subcellularLocation>
</comment>
<comment type="caution">
    <text evidence="8">Lacks conserved residue(s) required for the propagation of feature annotation.</text>
</comment>
<evidence type="ECO:0000256" key="10">
    <source>
        <dbReference type="RuleBase" id="RU000577"/>
    </source>
</evidence>
<evidence type="ECO:0000256" key="11">
    <source>
        <dbReference type="RuleBase" id="RU004227"/>
    </source>
</evidence>
<dbReference type="InterPro" id="IPR001957">
    <property type="entry name" value="Chromosome_initiator_DnaA"/>
</dbReference>
<dbReference type="CDD" id="cd00009">
    <property type="entry name" value="AAA"/>
    <property type="match status" value="1"/>
</dbReference>
<feature type="binding site" evidence="8">
    <location>
        <position position="170"/>
    </location>
    <ligand>
        <name>ATP</name>
        <dbReference type="ChEBI" id="CHEBI:30616"/>
    </ligand>
</feature>
<evidence type="ECO:0000256" key="12">
    <source>
        <dbReference type="SAM" id="MobiDB-lite"/>
    </source>
</evidence>
<keyword evidence="16" id="KW-1185">Reference proteome</keyword>
<evidence type="ECO:0000256" key="6">
    <source>
        <dbReference type="ARBA" id="ARBA00023121"/>
    </source>
</evidence>
<dbReference type="HAMAP" id="MF_00377">
    <property type="entry name" value="DnaA_bact"/>
    <property type="match status" value="1"/>
</dbReference>
<dbReference type="SMART" id="SM00760">
    <property type="entry name" value="Bac_DnaA_C"/>
    <property type="match status" value="1"/>
</dbReference>
<evidence type="ECO:0000256" key="8">
    <source>
        <dbReference type="HAMAP-Rule" id="MF_00377"/>
    </source>
</evidence>
<dbReference type="CDD" id="cd06571">
    <property type="entry name" value="Bac_DnaA_C"/>
    <property type="match status" value="1"/>
</dbReference>
<dbReference type="Gene3D" id="1.10.1750.10">
    <property type="match status" value="1"/>
</dbReference>
<keyword evidence="4 8" id="KW-0547">Nucleotide-binding</keyword>
<evidence type="ECO:0000256" key="5">
    <source>
        <dbReference type="ARBA" id="ARBA00022840"/>
    </source>
</evidence>
<dbReference type="Gene3D" id="3.30.300.180">
    <property type="match status" value="1"/>
</dbReference>
<feature type="domain" description="Chromosomal replication initiator DnaA C-terminal" evidence="14">
    <location>
        <begin position="367"/>
        <end position="436"/>
    </location>
</feature>
<feature type="region of interest" description="Domain III, AAA+ region" evidence="8">
    <location>
        <begin position="123"/>
        <end position="339"/>
    </location>
</feature>
<accession>A0ABZ1BWT5</accession>
<proteinExistence type="inferred from homology"/>
<keyword evidence="2 8" id="KW-0963">Cytoplasm</keyword>
<organism evidence="15 16">
    <name type="scientific">Carboxydichorda subterranea</name>
    <dbReference type="NCBI Taxonomy" id="3109565"/>
    <lineage>
        <taxon>Bacteria</taxon>
        <taxon>Bacillati</taxon>
        <taxon>Bacillota</taxon>
        <taxon>Limnochordia</taxon>
        <taxon>Limnochordales</taxon>
        <taxon>Geochordaceae</taxon>
        <taxon>Carboxydichorda</taxon>
    </lineage>
</organism>
<feature type="binding site" evidence="8">
    <location>
        <position position="169"/>
    </location>
    <ligand>
        <name>ATP</name>
        <dbReference type="ChEBI" id="CHEBI:30616"/>
    </ligand>
</feature>
<keyword evidence="5 8" id="KW-0067">ATP-binding</keyword>
<evidence type="ECO:0000256" key="9">
    <source>
        <dbReference type="NCBIfam" id="TIGR00362"/>
    </source>
</evidence>
<evidence type="ECO:0000313" key="15">
    <source>
        <dbReference type="EMBL" id="WRP17121.1"/>
    </source>
</evidence>
<dbReference type="InterPro" id="IPR038454">
    <property type="entry name" value="DnaA_N_sf"/>
</dbReference>
<protein>
    <recommendedName>
        <fullName evidence="8 9">Chromosomal replication initiator protein DnaA</fullName>
    </recommendedName>
</protein>
<dbReference type="PANTHER" id="PTHR30050">
    <property type="entry name" value="CHROMOSOMAL REPLICATION INITIATOR PROTEIN DNAA"/>
    <property type="match status" value="1"/>
</dbReference>
<dbReference type="SMART" id="SM00382">
    <property type="entry name" value="AAA"/>
    <property type="match status" value="1"/>
</dbReference>
<feature type="region of interest" description="Domain I, interacts with DnaA modulators" evidence="8">
    <location>
        <begin position="1"/>
        <end position="82"/>
    </location>
</feature>
<evidence type="ECO:0000259" key="14">
    <source>
        <dbReference type="SMART" id="SM00760"/>
    </source>
</evidence>
<dbReference type="PROSITE" id="PS01008">
    <property type="entry name" value="DNAA"/>
    <property type="match status" value="1"/>
</dbReference>
<evidence type="ECO:0000313" key="16">
    <source>
        <dbReference type="Proteomes" id="UP001332192"/>
    </source>
</evidence>
<feature type="domain" description="AAA+ ATPase" evidence="13">
    <location>
        <begin position="156"/>
        <end position="284"/>
    </location>
</feature>
<evidence type="ECO:0000256" key="2">
    <source>
        <dbReference type="ARBA" id="ARBA00022490"/>
    </source>
</evidence>
<feature type="region of interest" description="Disordered" evidence="12">
    <location>
        <begin position="82"/>
        <end position="125"/>
    </location>
</feature>
<dbReference type="SUPFAM" id="SSF48295">
    <property type="entry name" value="TrpR-like"/>
    <property type="match status" value="1"/>
</dbReference>
<dbReference type="PRINTS" id="PR00051">
    <property type="entry name" value="DNAA"/>
</dbReference>
<keyword evidence="6 8" id="KW-0446">Lipid-binding</keyword>
<feature type="binding site" evidence="8">
    <location>
        <position position="171"/>
    </location>
    <ligand>
        <name>ATP</name>
        <dbReference type="ChEBI" id="CHEBI:30616"/>
    </ligand>
</feature>
<name>A0ABZ1BWT5_9FIRM</name>
<dbReference type="NCBIfam" id="TIGR00362">
    <property type="entry name" value="DnaA"/>
    <property type="match status" value="1"/>
</dbReference>
<dbReference type="Gene3D" id="3.40.50.300">
    <property type="entry name" value="P-loop containing nucleotide triphosphate hydrolases"/>
    <property type="match status" value="1"/>
</dbReference>
<gene>
    <name evidence="8 15" type="primary">dnaA</name>
    <name evidence="15" type="ORF">U7230_13690</name>
</gene>
<dbReference type="RefSeq" id="WP_324716393.1">
    <property type="nucleotide sequence ID" value="NZ_CP141615.1"/>
</dbReference>
<keyword evidence="7 8" id="KW-0238">DNA-binding</keyword>
<dbReference type="Gene3D" id="1.10.8.60">
    <property type="match status" value="1"/>
</dbReference>
<dbReference type="InterPro" id="IPR013317">
    <property type="entry name" value="DnaA_dom"/>
</dbReference>
<evidence type="ECO:0000256" key="3">
    <source>
        <dbReference type="ARBA" id="ARBA00022705"/>
    </source>
</evidence>
<keyword evidence="3 8" id="KW-0235">DNA replication</keyword>
<dbReference type="InterPro" id="IPR024633">
    <property type="entry name" value="DnaA_N_dom"/>
</dbReference>
<dbReference type="InterPro" id="IPR003593">
    <property type="entry name" value="AAA+_ATPase"/>
</dbReference>
<dbReference type="InterPro" id="IPR013159">
    <property type="entry name" value="DnaA_C"/>
</dbReference>
<comment type="domain">
    <text evidence="8">Domain I is involved in oligomerization and binding regulators, domain II is flexibile and of varying length in different bacteria, domain III forms the AAA+ region, while domain IV binds dsDNA.</text>
</comment>
<comment type="similarity">
    <text evidence="1 8 11">Belongs to the DnaA family.</text>
</comment>
<comment type="function">
    <text evidence="8 10">Plays an essential role in the initiation and regulation of chromosomal replication. ATP-DnaA binds to the origin of replication (oriC) to initiate formation of the DNA replication initiation complex once per cell cycle. Binds the DnaA box (a 9 base pair repeat at the origin) and separates the double-stranded (ds)DNA. Forms a right-handed helical filament on oriC DNA; dsDNA binds to the exterior of the filament while single-stranded (ss)DNA is stabiized in the filament's interior. The ATP-DnaA-oriC complex binds and stabilizes one strand of the AT-rich DNA unwinding element (DUE), permitting loading of DNA polymerase. After initiation quickly degrades to an ADP-DnaA complex that is not apt for DNA replication. Binds acidic phospholipids.</text>
</comment>